<accession>A0A6I5KN19</accession>
<reference evidence="17 18" key="1">
    <citation type="submission" date="2020-01" db="EMBL/GenBank/DDBJ databases">
        <title>Muricauda sediminis sp.nov. 40Bstr401.</title>
        <authorList>
            <person name="Xue Z."/>
            <person name="Zhu S."/>
            <person name="Ren N."/>
            <person name="Chen T."/>
            <person name="Chen X."/>
            <person name="Chen J."/>
            <person name="Yang J."/>
        </authorList>
    </citation>
    <scope>NUCLEOTIDE SEQUENCE [LARGE SCALE GENOMIC DNA]</scope>
    <source>
        <strain evidence="17 18">40Bstr401</strain>
    </source>
</reference>
<dbReference type="SUPFAM" id="SSF56935">
    <property type="entry name" value="Porins"/>
    <property type="match status" value="1"/>
</dbReference>
<keyword evidence="5 12" id="KW-0812">Transmembrane</keyword>
<dbReference type="AlphaFoldDB" id="A0A6I5KN19"/>
<dbReference type="Proteomes" id="UP000468707">
    <property type="component" value="Unassembled WGS sequence"/>
</dbReference>
<dbReference type="Gene3D" id="2.40.170.20">
    <property type="entry name" value="TonB-dependent receptor, beta-barrel domain"/>
    <property type="match status" value="1"/>
</dbReference>
<comment type="similarity">
    <text evidence="12 13">Belongs to the TonB-dependent receptor family.</text>
</comment>
<evidence type="ECO:0000259" key="15">
    <source>
        <dbReference type="Pfam" id="PF00593"/>
    </source>
</evidence>
<evidence type="ECO:0000313" key="18">
    <source>
        <dbReference type="Proteomes" id="UP000468707"/>
    </source>
</evidence>
<feature type="chain" id="PRO_5026339317" evidence="14">
    <location>
        <begin position="22"/>
        <end position="724"/>
    </location>
</feature>
<comment type="caution">
    <text evidence="17">The sequence shown here is derived from an EMBL/GenBank/DDBJ whole genome shotgun (WGS) entry which is preliminary data.</text>
</comment>
<dbReference type="Pfam" id="PF00593">
    <property type="entry name" value="TonB_dep_Rec_b-barrel"/>
    <property type="match status" value="1"/>
</dbReference>
<dbReference type="PROSITE" id="PS52016">
    <property type="entry name" value="TONB_DEPENDENT_REC_3"/>
    <property type="match status" value="1"/>
</dbReference>
<dbReference type="RefSeq" id="WP_163631716.1">
    <property type="nucleotide sequence ID" value="NZ_JAAAMI010000001.1"/>
</dbReference>
<evidence type="ECO:0000256" key="7">
    <source>
        <dbReference type="ARBA" id="ARBA00023004"/>
    </source>
</evidence>
<evidence type="ECO:0000256" key="13">
    <source>
        <dbReference type="RuleBase" id="RU003357"/>
    </source>
</evidence>
<dbReference type="InterPro" id="IPR037066">
    <property type="entry name" value="Plug_dom_sf"/>
</dbReference>
<dbReference type="InterPro" id="IPR036942">
    <property type="entry name" value="Beta-barrel_TonB_sf"/>
</dbReference>
<evidence type="ECO:0000256" key="1">
    <source>
        <dbReference type="ARBA" id="ARBA00004571"/>
    </source>
</evidence>
<keyword evidence="8" id="KW-0406">Ion transport</keyword>
<evidence type="ECO:0000259" key="16">
    <source>
        <dbReference type="Pfam" id="PF07715"/>
    </source>
</evidence>
<proteinExistence type="inferred from homology"/>
<dbReference type="GO" id="GO:0009279">
    <property type="term" value="C:cell outer membrane"/>
    <property type="evidence" value="ECO:0007669"/>
    <property type="project" value="UniProtKB-SubCell"/>
</dbReference>
<name>A0A6I5KN19_9FLAO</name>
<evidence type="ECO:0000256" key="12">
    <source>
        <dbReference type="PROSITE-ProRule" id="PRU01360"/>
    </source>
</evidence>
<dbReference type="InterPro" id="IPR039426">
    <property type="entry name" value="TonB-dep_rcpt-like"/>
</dbReference>
<sequence length="724" mass="81741">MKSLFTTLALCGLGLTLSAQQVEPADTLEGKKVVLDEVLVQAVRVTKEFPITFSNLEKEDLGPRNLGQDVPILMNFMPAVVTTSDAGAGIGYTSIRVRGSDATRVNVTINGVPYNDAESQGTFWVNMPDFSSSTQSLQLQRGVGTSTNGAGAFGASLNMLTDAFSEEAYARVSSSIGSFNTLRNNVKFSTGLLNDHIEFSGRLSRITSDGYVDRASSKLDAYFLQGVYKDDNTLVKALLFGGHEVTYQAWDGVTAEQLENDRTFNPVGMYTDEDGNVQFYDKEVDNYKQDHFQLHWYETLGPEWTTHLALHYTRGRGFFEQYKEDEDFADYGLDPIEVNGGTINSTDLIRRRWLDNDFYGTVFSATYDKNNLKLIFGGGYNEYKGDHFGEIIWARYASNSEIRDRYYDDNSTKTDFNGYTKANYQLNNKWSVFGDVQYRRVTYNANGDDTGLVDDTFNFFNPKTGVTFDLNPNNNFYFSYARANREPNRNDYENGSPRPEKLNDFELGWRYVSPDFQLNTNVYYMRYKDQLVLTGELNDVGAPLRSNVGDSYRLGLELDANLRFAQKFLWRPNLALSDNRNLDFYFQRDGELQNLGNTHIAYSPQLIAGNVFTYQPNENFQVSLLSKFVGKQYMGNIDSEGSTLDSYTQTDFNVQYVIQTNAFVKSIVLSGLVNNIFDADIVSNGYFYTYDDDFSNPGTVTTIEGAGYYPQAGINFLLGATFNF</sequence>
<evidence type="ECO:0000256" key="10">
    <source>
        <dbReference type="ARBA" id="ARBA00023136"/>
    </source>
</evidence>
<keyword evidence="17" id="KW-0675">Receptor</keyword>
<keyword evidence="4" id="KW-0410">Iron transport</keyword>
<gene>
    <name evidence="17" type="ORF">GTK07_00480</name>
</gene>
<organism evidence="17 18">
    <name type="scientific">Flagellimonas sediminis</name>
    <dbReference type="NCBI Taxonomy" id="2696468"/>
    <lineage>
        <taxon>Bacteria</taxon>
        <taxon>Pseudomonadati</taxon>
        <taxon>Bacteroidota</taxon>
        <taxon>Flavobacteriia</taxon>
        <taxon>Flavobacteriales</taxon>
        <taxon>Flavobacteriaceae</taxon>
        <taxon>Flagellimonas</taxon>
    </lineage>
</organism>
<evidence type="ECO:0000256" key="2">
    <source>
        <dbReference type="ARBA" id="ARBA00022448"/>
    </source>
</evidence>
<feature type="domain" description="TonB-dependent receptor-like beta-barrel" evidence="15">
    <location>
        <begin position="238"/>
        <end position="675"/>
    </location>
</feature>
<comment type="subcellular location">
    <subcellularLocation>
        <location evidence="1 12">Cell outer membrane</location>
        <topology evidence="1 12">Multi-pass membrane protein</topology>
    </subcellularLocation>
</comment>
<keyword evidence="7" id="KW-0408">Iron</keyword>
<keyword evidence="10 12" id="KW-0472">Membrane</keyword>
<keyword evidence="6 14" id="KW-0732">Signal</keyword>
<evidence type="ECO:0000256" key="3">
    <source>
        <dbReference type="ARBA" id="ARBA00022452"/>
    </source>
</evidence>
<evidence type="ECO:0000256" key="5">
    <source>
        <dbReference type="ARBA" id="ARBA00022692"/>
    </source>
</evidence>
<evidence type="ECO:0000313" key="17">
    <source>
        <dbReference type="EMBL" id="NDV41783.1"/>
    </source>
</evidence>
<evidence type="ECO:0000256" key="4">
    <source>
        <dbReference type="ARBA" id="ARBA00022496"/>
    </source>
</evidence>
<dbReference type="Pfam" id="PF07715">
    <property type="entry name" value="Plug"/>
    <property type="match status" value="1"/>
</dbReference>
<evidence type="ECO:0000256" key="11">
    <source>
        <dbReference type="ARBA" id="ARBA00023237"/>
    </source>
</evidence>
<dbReference type="PANTHER" id="PTHR32552:SF68">
    <property type="entry name" value="FERRICHROME OUTER MEMBRANE TRANSPORTER_PHAGE RECEPTOR"/>
    <property type="match status" value="1"/>
</dbReference>
<feature type="signal peptide" evidence="14">
    <location>
        <begin position="1"/>
        <end position="21"/>
    </location>
</feature>
<keyword evidence="9 13" id="KW-0798">TonB box</keyword>
<dbReference type="InterPro" id="IPR000531">
    <property type="entry name" value="Beta-barrel_TonB"/>
</dbReference>
<evidence type="ECO:0000256" key="8">
    <source>
        <dbReference type="ARBA" id="ARBA00023065"/>
    </source>
</evidence>
<keyword evidence="18" id="KW-1185">Reference proteome</keyword>
<dbReference type="Gene3D" id="2.170.130.10">
    <property type="entry name" value="TonB-dependent receptor, plug domain"/>
    <property type="match status" value="1"/>
</dbReference>
<evidence type="ECO:0000256" key="6">
    <source>
        <dbReference type="ARBA" id="ARBA00022729"/>
    </source>
</evidence>
<dbReference type="EMBL" id="JAAAMI010000001">
    <property type="protein sequence ID" value="NDV41783.1"/>
    <property type="molecule type" value="Genomic_DNA"/>
</dbReference>
<evidence type="ECO:0000256" key="14">
    <source>
        <dbReference type="SAM" id="SignalP"/>
    </source>
</evidence>
<dbReference type="PANTHER" id="PTHR32552">
    <property type="entry name" value="FERRICHROME IRON RECEPTOR-RELATED"/>
    <property type="match status" value="1"/>
</dbReference>
<keyword evidence="2 12" id="KW-0813">Transport</keyword>
<evidence type="ECO:0000256" key="9">
    <source>
        <dbReference type="ARBA" id="ARBA00023077"/>
    </source>
</evidence>
<dbReference type="GO" id="GO:0015344">
    <property type="term" value="F:siderophore uptake transmembrane transporter activity"/>
    <property type="evidence" value="ECO:0007669"/>
    <property type="project" value="TreeGrafter"/>
</dbReference>
<feature type="domain" description="TonB-dependent receptor plug" evidence="16">
    <location>
        <begin position="48"/>
        <end position="155"/>
    </location>
</feature>
<protein>
    <submittedName>
        <fullName evidence="17">TonB-dependent receptor</fullName>
    </submittedName>
</protein>
<dbReference type="InterPro" id="IPR012910">
    <property type="entry name" value="Plug_dom"/>
</dbReference>
<keyword evidence="3 12" id="KW-1134">Transmembrane beta strand</keyword>
<keyword evidence="11 12" id="KW-0998">Cell outer membrane</keyword>